<name>A0A077ZR01_STYLE</name>
<dbReference type="Gene3D" id="1.10.472.10">
    <property type="entry name" value="Cyclin-like"/>
    <property type="match status" value="1"/>
</dbReference>
<dbReference type="OrthoDB" id="297638at2759"/>
<evidence type="ECO:0000259" key="1">
    <source>
        <dbReference type="Pfam" id="PF00134"/>
    </source>
</evidence>
<dbReference type="AlphaFoldDB" id="A0A077ZR01"/>
<gene>
    <name evidence="2" type="primary">Contig11817.g12633</name>
    <name evidence="2" type="ORF">STYLEM_1266</name>
</gene>
<dbReference type="SUPFAM" id="SSF47954">
    <property type="entry name" value="Cyclin-like"/>
    <property type="match status" value="1"/>
</dbReference>
<feature type="domain" description="Cyclin N-terminal" evidence="1">
    <location>
        <begin position="220"/>
        <end position="298"/>
    </location>
</feature>
<evidence type="ECO:0000313" key="3">
    <source>
        <dbReference type="Proteomes" id="UP000039865"/>
    </source>
</evidence>
<dbReference type="InterPro" id="IPR006671">
    <property type="entry name" value="Cyclin_N"/>
</dbReference>
<dbReference type="EMBL" id="CCKQ01001202">
    <property type="protein sequence ID" value="CDW72307.1"/>
    <property type="molecule type" value="Genomic_DNA"/>
</dbReference>
<protein>
    <recommendedName>
        <fullName evidence="1">Cyclin N-terminal domain-containing protein</fullName>
    </recommendedName>
</protein>
<accession>A0A077ZR01</accession>
<dbReference type="Pfam" id="PF00134">
    <property type="entry name" value="Cyclin_N"/>
    <property type="match status" value="1"/>
</dbReference>
<proteinExistence type="predicted"/>
<dbReference type="Proteomes" id="UP000039865">
    <property type="component" value="Unassembled WGS sequence"/>
</dbReference>
<organism evidence="2 3">
    <name type="scientific">Stylonychia lemnae</name>
    <name type="common">Ciliate</name>
    <dbReference type="NCBI Taxonomy" id="5949"/>
    <lineage>
        <taxon>Eukaryota</taxon>
        <taxon>Sar</taxon>
        <taxon>Alveolata</taxon>
        <taxon>Ciliophora</taxon>
        <taxon>Intramacronucleata</taxon>
        <taxon>Spirotrichea</taxon>
        <taxon>Stichotrichia</taxon>
        <taxon>Sporadotrichida</taxon>
        <taxon>Oxytrichidae</taxon>
        <taxon>Stylonychinae</taxon>
        <taxon>Stylonychia</taxon>
    </lineage>
</organism>
<evidence type="ECO:0000313" key="2">
    <source>
        <dbReference type="EMBL" id="CDW72307.1"/>
    </source>
</evidence>
<dbReference type="InterPro" id="IPR036915">
    <property type="entry name" value="Cyclin-like_sf"/>
</dbReference>
<reference evidence="2 3" key="1">
    <citation type="submission" date="2014-06" db="EMBL/GenBank/DDBJ databases">
        <authorList>
            <person name="Swart Estienne"/>
        </authorList>
    </citation>
    <scope>NUCLEOTIDE SEQUENCE [LARGE SCALE GENOMIC DNA]</scope>
    <source>
        <strain evidence="2 3">130c</strain>
    </source>
</reference>
<sequence length="335" mass="39398">MNQQISKLKAQALLDTNENRKSSSLRILLPKINMQRYSPRETGSHKNEQSKYQCDSLPSLKCQYQRNEIAIKIDQSQIFTPRSFGTIQGRTNITDDQSLSLRNRDSIYSQTNSDYQSNIREPIYYDKNIEPSSNNIQLRGGSLRKIEKCKKSQFYVPESSSFTPKSKRNFSNVTLSIEQISVYAANNFAQEHNQHNNQLKKSKFSQNINAHKVHEVEDWMSIIDRFYLNKYANNLDYEEDIEQFQLLSLAALWISSKLEDVIPIFLDQLIKEAGHNKFQKHQVLLKEREILRVLDFKLYERTFYEDAMISIKQYLDKNCVILVESYHRQLVEEDD</sequence>
<keyword evidence="3" id="KW-1185">Reference proteome</keyword>
<dbReference type="InParanoid" id="A0A077ZR01"/>